<protein>
    <submittedName>
        <fullName evidence="3">BatA domain-containing protein</fullName>
    </submittedName>
</protein>
<feature type="domain" description="Aerotolerance regulator N-terminal" evidence="2">
    <location>
        <begin position="1"/>
        <end position="76"/>
    </location>
</feature>
<feature type="transmembrane region" description="Helical" evidence="1">
    <location>
        <begin position="6"/>
        <end position="24"/>
    </location>
</feature>
<dbReference type="RefSeq" id="WP_380753177.1">
    <property type="nucleotide sequence ID" value="NZ_JBHULT010000010.1"/>
</dbReference>
<feature type="transmembrane region" description="Helical" evidence="1">
    <location>
        <begin position="619"/>
        <end position="641"/>
    </location>
</feature>
<dbReference type="PANTHER" id="PTHR37464:SF1">
    <property type="entry name" value="BLL2463 PROTEIN"/>
    <property type="match status" value="1"/>
</dbReference>
<accession>A0ABW5IZ05</accession>
<name>A0ABW5IZ05_9FLAO</name>
<dbReference type="PANTHER" id="PTHR37464">
    <property type="entry name" value="BLL2463 PROTEIN"/>
    <property type="match status" value="1"/>
</dbReference>
<keyword evidence="4" id="KW-1185">Reference proteome</keyword>
<keyword evidence="1" id="KW-0812">Transmembrane</keyword>
<organism evidence="3 4">
    <name type="scientific">Salinimicrobium flavum</name>
    <dbReference type="NCBI Taxonomy" id="1737065"/>
    <lineage>
        <taxon>Bacteria</taxon>
        <taxon>Pseudomonadati</taxon>
        <taxon>Bacteroidota</taxon>
        <taxon>Flavobacteriia</taxon>
        <taxon>Flavobacteriales</taxon>
        <taxon>Flavobacteriaceae</taxon>
        <taxon>Salinimicrobium</taxon>
    </lineage>
</organism>
<keyword evidence="1" id="KW-1133">Transmembrane helix</keyword>
<sequence>MHFKHPEILYALFLVVIPVLVHLFQLRKFRTEKFTNVKFLRKAVIQTRKSSRIKKWLILATRILLLVSVILAFAQPYFPPEAGEIKEQETVIYLDNSYSLQARGRNGILYKRAIQDLLESLPDTGRLTFFANDTEMRDTDADVLQRKLQQLDYSAYQPDWKTISLMAQNLFSNSTETRKNFIVISDFQKTGDEAEIEPVPGINTHLVHLTPETITNSAIDTAFISEKTPDELKIKVKLKATGEPQSEIAVALYDDNDLLARKTLTLENDLTATTEFLLPSRPLLRGKFKIEDNNLTYDNELFFSIDEPETIEVVVIGDADAGFLERIYTSPEFRLHLFESSNIDYNLLSQANLVVLNEPREIPFNLGAELKNLMDENISLILIPSENMDLQGYNSFLKSTGSPLFGDKQQQEKLVTEIAFGHPLYRNVFQEQVRNFDYPGVQSYFTMNYGGNGILSFDNGRPFLLQQENLYIFTAALNRNNSDFKASPLIVPSFYNIGARAISPSQMYFTLGQAEQLNVRAQLDRDEILKLHSSEETFIPRQQSYRNKVELSLEEVPSKVGHYELKQDSVRLRSLSFNSDRLESKLIYMEPAAANGVELHSNIPEVFGAIQSAAEVNALWKWFVIFALIFFLAEMLILKFFK</sequence>
<dbReference type="InterPro" id="IPR011933">
    <property type="entry name" value="Double_TM_dom"/>
</dbReference>
<dbReference type="Pfam" id="PF07584">
    <property type="entry name" value="BatA"/>
    <property type="match status" value="1"/>
</dbReference>
<evidence type="ECO:0000313" key="4">
    <source>
        <dbReference type="Proteomes" id="UP001597468"/>
    </source>
</evidence>
<evidence type="ECO:0000313" key="3">
    <source>
        <dbReference type="EMBL" id="MFD2518663.1"/>
    </source>
</evidence>
<dbReference type="Proteomes" id="UP001597468">
    <property type="component" value="Unassembled WGS sequence"/>
</dbReference>
<dbReference type="InterPro" id="IPR024163">
    <property type="entry name" value="Aerotolerance_reg_N"/>
</dbReference>
<proteinExistence type="predicted"/>
<evidence type="ECO:0000259" key="2">
    <source>
        <dbReference type="Pfam" id="PF07584"/>
    </source>
</evidence>
<dbReference type="EMBL" id="JBHULT010000010">
    <property type="protein sequence ID" value="MFD2518663.1"/>
    <property type="molecule type" value="Genomic_DNA"/>
</dbReference>
<evidence type="ECO:0000256" key="1">
    <source>
        <dbReference type="SAM" id="Phobius"/>
    </source>
</evidence>
<reference evidence="4" key="1">
    <citation type="journal article" date="2019" name="Int. J. Syst. Evol. Microbiol.">
        <title>The Global Catalogue of Microorganisms (GCM) 10K type strain sequencing project: providing services to taxonomists for standard genome sequencing and annotation.</title>
        <authorList>
            <consortium name="The Broad Institute Genomics Platform"/>
            <consortium name="The Broad Institute Genome Sequencing Center for Infectious Disease"/>
            <person name="Wu L."/>
            <person name="Ma J."/>
        </authorList>
    </citation>
    <scope>NUCLEOTIDE SEQUENCE [LARGE SCALE GENOMIC DNA]</scope>
    <source>
        <strain evidence="4">KCTC 42585</strain>
    </source>
</reference>
<gene>
    <name evidence="3" type="ORF">ACFSTG_12205</name>
</gene>
<feature type="transmembrane region" description="Helical" evidence="1">
    <location>
        <begin position="56"/>
        <end position="78"/>
    </location>
</feature>
<comment type="caution">
    <text evidence="3">The sequence shown here is derived from an EMBL/GenBank/DDBJ whole genome shotgun (WGS) entry which is preliminary data.</text>
</comment>
<keyword evidence="1" id="KW-0472">Membrane</keyword>
<dbReference type="NCBIfam" id="TIGR02226">
    <property type="entry name" value="two_anch"/>
    <property type="match status" value="1"/>
</dbReference>